<proteinExistence type="inferred from homology"/>
<feature type="domain" description="AB hydrolase-1" evidence="4">
    <location>
        <begin position="80"/>
        <end position="356"/>
    </location>
</feature>
<dbReference type="KEGG" id="sgp:SpiGrapes_2632"/>
<keyword evidence="5" id="KW-0808">Transferase</keyword>
<keyword evidence="5" id="KW-0012">Acyltransferase</keyword>
<dbReference type="InterPro" id="IPR029058">
    <property type="entry name" value="AB_hydrolase_fold"/>
</dbReference>
<keyword evidence="3" id="KW-1133">Transmembrane helix</keyword>
<gene>
    <name evidence="5" type="ordered locus">SpiGrapes_2632</name>
</gene>
<organism evidence="5 6">
    <name type="scientific">Sphaerochaeta pleomorpha (strain ATCC BAA-1885 / DSM 22778 / Grapes)</name>
    <dbReference type="NCBI Taxonomy" id="158190"/>
    <lineage>
        <taxon>Bacteria</taxon>
        <taxon>Pseudomonadati</taxon>
        <taxon>Spirochaetota</taxon>
        <taxon>Spirochaetia</taxon>
        <taxon>Spirochaetales</taxon>
        <taxon>Sphaerochaetaceae</taxon>
        <taxon>Sphaerochaeta</taxon>
    </lineage>
</organism>
<dbReference type="Proteomes" id="UP000005632">
    <property type="component" value="Chromosome"/>
</dbReference>
<dbReference type="eggNOG" id="COG0596">
    <property type="taxonomic scope" value="Bacteria"/>
</dbReference>
<keyword evidence="2 5" id="KW-0378">Hydrolase</keyword>
<evidence type="ECO:0000259" key="4">
    <source>
        <dbReference type="Pfam" id="PF00561"/>
    </source>
</evidence>
<keyword evidence="3" id="KW-0472">Membrane</keyword>
<dbReference type="HOGENOM" id="CLU_049285_0_0_12"/>
<dbReference type="OrthoDB" id="53505at2"/>
<dbReference type="STRING" id="158190.SpiGrapes_2632"/>
<dbReference type="PRINTS" id="PR00793">
    <property type="entry name" value="PROAMNOPTASE"/>
</dbReference>
<dbReference type="SUPFAM" id="SSF53474">
    <property type="entry name" value="alpha/beta-Hydrolases"/>
    <property type="match status" value="1"/>
</dbReference>
<evidence type="ECO:0000256" key="3">
    <source>
        <dbReference type="SAM" id="Phobius"/>
    </source>
</evidence>
<dbReference type="Gene3D" id="3.40.50.1820">
    <property type="entry name" value="alpha/beta hydrolase"/>
    <property type="match status" value="1"/>
</dbReference>
<evidence type="ECO:0000313" key="6">
    <source>
        <dbReference type="Proteomes" id="UP000005632"/>
    </source>
</evidence>
<keyword evidence="6" id="KW-1185">Reference proteome</keyword>
<reference evidence="5 6" key="1">
    <citation type="submission" date="2011-11" db="EMBL/GenBank/DDBJ databases">
        <title>Complete sequence of Spirochaeta sp. grapes.</title>
        <authorList>
            <consortium name="US DOE Joint Genome Institute"/>
            <person name="Lucas S."/>
            <person name="Han J."/>
            <person name="Lapidus A."/>
            <person name="Cheng J.-F."/>
            <person name="Goodwin L."/>
            <person name="Pitluck S."/>
            <person name="Peters L."/>
            <person name="Ovchinnikova G."/>
            <person name="Munk A.C."/>
            <person name="Detter J.C."/>
            <person name="Han C."/>
            <person name="Tapia R."/>
            <person name="Land M."/>
            <person name="Hauser L."/>
            <person name="Kyrpides N."/>
            <person name="Ivanova N."/>
            <person name="Pagani I."/>
            <person name="Ritalahtilisa K."/>
            <person name="Loeffler F."/>
            <person name="Woyke T."/>
        </authorList>
    </citation>
    <scope>NUCLEOTIDE SEQUENCE [LARGE SCALE GENOMIC DNA]</scope>
    <source>
        <strain evidence="6">ATCC BAA-1885 / DSM 22778 / Grapes</strain>
    </source>
</reference>
<dbReference type="RefSeq" id="WP_014271232.1">
    <property type="nucleotide sequence ID" value="NC_016633.1"/>
</dbReference>
<evidence type="ECO:0000313" key="5">
    <source>
        <dbReference type="EMBL" id="AEV30392.1"/>
    </source>
</evidence>
<dbReference type="EMBL" id="CP003155">
    <property type="protein sequence ID" value="AEV30392.1"/>
    <property type="molecule type" value="Genomic_DNA"/>
</dbReference>
<dbReference type="GO" id="GO:0008233">
    <property type="term" value="F:peptidase activity"/>
    <property type="evidence" value="ECO:0007669"/>
    <property type="project" value="InterPro"/>
</dbReference>
<accession>G8QV77</accession>
<keyword evidence="3" id="KW-0812">Transmembrane</keyword>
<evidence type="ECO:0000256" key="2">
    <source>
        <dbReference type="ARBA" id="ARBA00022801"/>
    </source>
</evidence>
<feature type="transmembrane region" description="Helical" evidence="3">
    <location>
        <begin position="16"/>
        <end position="35"/>
    </location>
</feature>
<comment type="similarity">
    <text evidence="1">Belongs to the peptidase S33 family.</text>
</comment>
<dbReference type="PANTHER" id="PTHR43329">
    <property type="entry name" value="EPOXIDE HYDROLASE"/>
    <property type="match status" value="1"/>
</dbReference>
<protein>
    <submittedName>
        <fullName evidence="5">Putative hydrolase or acyltransferase of alpha/beta superfamily</fullName>
    </submittedName>
</protein>
<dbReference type="InterPro" id="IPR000073">
    <property type="entry name" value="AB_hydrolase_1"/>
</dbReference>
<name>G8QV77_SPHPG</name>
<dbReference type="GO" id="GO:0006508">
    <property type="term" value="P:proteolysis"/>
    <property type="evidence" value="ECO:0007669"/>
    <property type="project" value="InterPro"/>
</dbReference>
<sequence length="379" mass="42578">MAGKNKKPWRFHSKKAVVITVCMVVILLLILVLVYDGGTMKPLKDDQGNAIASSISEKIFVEINGTRLGMFIRSTNKDNPVLLFMHGGPGMPEYFLEEKYPTGLDSVFTVCWLEQRGAGLSYYPGMPAEEITVDQLVSDGIAVSSYLCNRFGKEKIYLMGHSWGSLIGVKMAGKAPGLYNAYIGIAQISDQYQSEVLAFDYMLDTYRREGNTRMAEKLEMYSPYMSQKKFEHYFVSGFRDTVMHDLGVGTMHAMHSVFSGIFIPVMTSNAYTLKEKINIWKAKSFLAKSTSLRKEMFGSKLPEQIKVLEIPTYFLSGVYDYTVSAILAKQFLSGITAPIKGFYTFDNSAHSPLFEESEKFVNIMLEDVLTGENNLSDKE</sequence>
<dbReference type="AlphaFoldDB" id="G8QV77"/>
<evidence type="ECO:0000256" key="1">
    <source>
        <dbReference type="ARBA" id="ARBA00010088"/>
    </source>
</evidence>
<dbReference type="Pfam" id="PF00561">
    <property type="entry name" value="Abhydrolase_1"/>
    <property type="match status" value="1"/>
</dbReference>
<dbReference type="InterPro" id="IPR002410">
    <property type="entry name" value="Peptidase_S33"/>
</dbReference>
<dbReference type="GO" id="GO:0016746">
    <property type="term" value="F:acyltransferase activity"/>
    <property type="evidence" value="ECO:0007669"/>
    <property type="project" value="UniProtKB-KW"/>
</dbReference>